<comment type="cofactor">
    <cofactor evidence="1">
        <name>Mn(2+)</name>
        <dbReference type="ChEBI" id="CHEBI:29035"/>
    </cofactor>
</comment>
<dbReference type="Gene3D" id="3.90.600.10">
    <property type="entry name" value="Phosphoribosylglycinamide synthetase, C-terminal domain"/>
    <property type="match status" value="1"/>
</dbReference>
<evidence type="ECO:0000256" key="3">
    <source>
        <dbReference type="ARBA" id="ARBA00005174"/>
    </source>
</evidence>
<dbReference type="InterPro" id="IPR020561">
    <property type="entry name" value="PRibGlycinamid_synth_ATP-grasp"/>
</dbReference>
<dbReference type="STRING" id="1236689.MMALV_16330"/>
<feature type="domain" description="ATP-grasp" evidence="14">
    <location>
        <begin position="111"/>
        <end position="322"/>
    </location>
</feature>
<dbReference type="GO" id="GO:0009113">
    <property type="term" value="P:purine nucleobase biosynthetic process"/>
    <property type="evidence" value="ECO:0007669"/>
    <property type="project" value="InterPro"/>
</dbReference>
<dbReference type="InParanoid" id="M9SG58"/>
<reference evidence="15 16" key="1">
    <citation type="journal article" date="2012" name="J. Bacteriol.">
        <title>Genome sequence of 'Candidatus Methanomethylophilus alvus' Mx1201, a methanogenic archaeon from the human gut belonging to a seventh order of methanogens.</title>
        <authorList>
            <person name="Borrel G."/>
            <person name="Harris H.M."/>
            <person name="Tottey W."/>
            <person name="Mihajlovski A."/>
            <person name="Parisot N."/>
            <person name="Peyretaillade E."/>
            <person name="Peyret P."/>
            <person name="Gribaldo S."/>
            <person name="O'Toole P.W."/>
            <person name="Brugere J.F."/>
        </authorList>
    </citation>
    <scope>NUCLEOTIDE SEQUENCE [LARGE SCALE GENOMIC DNA]</scope>
    <source>
        <strain evidence="15 16">Mx1201</strain>
    </source>
</reference>
<dbReference type="InterPro" id="IPR037123">
    <property type="entry name" value="PRibGlycinamide_synth_C_sf"/>
</dbReference>
<dbReference type="NCBIfam" id="TIGR00877">
    <property type="entry name" value="purD"/>
    <property type="match status" value="1"/>
</dbReference>
<comment type="pathway">
    <text evidence="3 12">Purine metabolism; IMP biosynthesis via de novo pathway; N(1)-(5-phospho-D-ribosyl)glycinamide from 5-phospho-alpha-D-ribose 1-diphosphate: step 2/2.</text>
</comment>
<dbReference type="PANTHER" id="PTHR43472:SF1">
    <property type="entry name" value="PHOSPHORIBOSYLAMINE--GLYCINE LIGASE, CHLOROPLASTIC"/>
    <property type="match status" value="1"/>
</dbReference>
<keyword evidence="5 12" id="KW-0436">Ligase</keyword>
<dbReference type="SMART" id="SM01209">
    <property type="entry name" value="GARS_A"/>
    <property type="match status" value="1"/>
</dbReference>
<dbReference type="InterPro" id="IPR000115">
    <property type="entry name" value="PRibGlycinamide_synth"/>
</dbReference>
<evidence type="ECO:0000256" key="11">
    <source>
        <dbReference type="ARBA" id="ARBA00042864"/>
    </source>
</evidence>
<evidence type="ECO:0000256" key="2">
    <source>
        <dbReference type="ARBA" id="ARBA00001946"/>
    </source>
</evidence>
<evidence type="ECO:0000313" key="15">
    <source>
        <dbReference type="EMBL" id="AGI86350.1"/>
    </source>
</evidence>
<dbReference type="GO" id="GO:0006189">
    <property type="term" value="P:'de novo' IMP biosynthetic process"/>
    <property type="evidence" value="ECO:0007669"/>
    <property type="project" value="UniProtKB-UniRule"/>
</dbReference>
<evidence type="ECO:0000256" key="7">
    <source>
        <dbReference type="ARBA" id="ARBA00022755"/>
    </source>
</evidence>
<dbReference type="Pfam" id="PF02843">
    <property type="entry name" value="GARS_C"/>
    <property type="match status" value="1"/>
</dbReference>
<evidence type="ECO:0000256" key="10">
    <source>
        <dbReference type="ARBA" id="ARBA00042242"/>
    </source>
</evidence>
<dbReference type="PANTHER" id="PTHR43472">
    <property type="entry name" value="PHOSPHORIBOSYLAMINE--GLYCINE LIGASE"/>
    <property type="match status" value="1"/>
</dbReference>
<dbReference type="EMBL" id="CP004049">
    <property type="protein sequence ID" value="AGI86350.1"/>
    <property type="molecule type" value="Genomic_DNA"/>
</dbReference>
<dbReference type="InterPro" id="IPR011054">
    <property type="entry name" value="Rudment_hybrid_motif"/>
</dbReference>
<evidence type="ECO:0000256" key="4">
    <source>
        <dbReference type="ARBA" id="ARBA00013255"/>
    </source>
</evidence>
<keyword evidence="16" id="KW-1185">Reference proteome</keyword>
<dbReference type="SUPFAM" id="SSF56059">
    <property type="entry name" value="Glutathione synthetase ATP-binding domain-like"/>
    <property type="match status" value="1"/>
</dbReference>
<keyword evidence="7 12" id="KW-0658">Purine biosynthesis</keyword>
<comment type="catalytic activity">
    <reaction evidence="12">
        <text>5-phospho-beta-D-ribosylamine + glycine + ATP = N(1)-(5-phospho-beta-D-ribosyl)glycinamide + ADP + phosphate + H(+)</text>
        <dbReference type="Rhea" id="RHEA:17453"/>
        <dbReference type="ChEBI" id="CHEBI:15378"/>
        <dbReference type="ChEBI" id="CHEBI:30616"/>
        <dbReference type="ChEBI" id="CHEBI:43474"/>
        <dbReference type="ChEBI" id="CHEBI:57305"/>
        <dbReference type="ChEBI" id="CHEBI:58681"/>
        <dbReference type="ChEBI" id="CHEBI:143788"/>
        <dbReference type="ChEBI" id="CHEBI:456216"/>
        <dbReference type="EC" id="6.3.4.13"/>
    </reaction>
</comment>
<dbReference type="Gene3D" id="3.30.470.20">
    <property type="entry name" value="ATP-grasp fold, B domain"/>
    <property type="match status" value="1"/>
</dbReference>
<dbReference type="GO" id="GO:0004637">
    <property type="term" value="F:phosphoribosylamine-glycine ligase activity"/>
    <property type="evidence" value="ECO:0007669"/>
    <property type="project" value="UniProtKB-UniRule"/>
</dbReference>
<dbReference type="PROSITE" id="PS00184">
    <property type="entry name" value="GARS"/>
    <property type="match status" value="1"/>
</dbReference>
<proteinExistence type="inferred from homology"/>
<dbReference type="HAMAP" id="MF_00138">
    <property type="entry name" value="GARS"/>
    <property type="match status" value="1"/>
</dbReference>
<dbReference type="Gene3D" id="3.30.1490.20">
    <property type="entry name" value="ATP-grasp fold, A domain"/>
    <property type="match status" value="1"/>
</dbReference>
<dbReference type="GO" id="GO:0005524">
    <property type="term" value="F:ATP binding"/>
    <property type="evidence" value="ECO:0007669"/>
    <property type="project" value="UniProtKB-UniRule"/>
</dbReference>
<dbReference type="eggNOG" id="arCOG04415">
    <property type="taxonomic scope" value="Archaea"/>
</dbReference>
<keyword evidence="6 13" id="KW-0547">Nucleotide-binding</keyword>
<name>M9SG58_METAX</name>
<evidence type="ECO:0000256" key="8">
    <source>
        <dbReference type="ARBA" id="ARBA00022840"/>
    </source>
</evidence>
<dbReference type="InterPro" id="IPR011761">
    <property type="entry name" value="ATP-grasp"/>
</dbReference>
<dbReference type="PROSITE" id="PS50975">
    <property type="entry name" value="ATP_GRASP"/>
    <property type="match status" value="1"/>
</dbReference>
<dbReference type="FunCoup" id="M9SG58">
    <property type="interactions" value="92"/>
</dbReference>
<dbReference type="EC" id="6.3.4.13" evidence="4 12"/>
<dbReference type="Proteomes" id="UP000012672">
    <property type="component" value="Chromosome"/>
</dbReference>
<keyword evidence="8 13" id="KW-0067">ATP-binding</keyword>
<evidence type="ECO:0000256" key="5">
    <source>
        <dbReference type="ARBA" id="ARBA00022598"/>
    </source>
</evidence>
<dbReference type="SUPFAM" id="SSF51246">
    <property type="entry name" value="Rudiment single hybrid motif"/>
    <property type="match status" value="1"/>
</dbReference>
<dbReference type="HOGENOM" id="CLU_027420_3_0_2"/>
<sequence>MSNMKILTIGGGAREHAAVCALARGGAEIYAVMKNANPGIEELAKKVLLADESDIDKICDFAINNFIEFAFVGPEAPLAAGVVDALANVGVKCASPTKAAARIETSKTFMRNLVQKYSIEGNIAFASFDNETDAIEYVRNVKYPVAIKPVGLTGGKGVKVQGDQLKDVEDTIAYIDEIFQNNVGGGKVIIEEKAVGEEFTQMVFTDGKDIIPMPLVQDHKRAYEGDTGPNTGGMGSYSDADGLLPFVTAEDRQKALDIVRSIVKALADEGCPYKGTMYGQFMLTKDGPKIIEINARFGDPEAMNVLTALKSDFTEIVRWMATGKMRGEVEFAPKATVCKYLVPRGYGVKSEPGHTIAVDVDAIDNVGAVAYFGSVDKRDGKLVTGTSRSVGIVGIGENLAEANDNCEKALNYVRCDASYVRHDIGTAELIQKRVDHMNQIRGQ</sequence>
<dbReference type="GO" id="GO:0046872">
    <property type="term" value="F:metal ion binding"/>
    <property type="evidence" value="ECO:0007669"/>
    <property type="project" value="InterPro"/>
</dbReference>
<dbReference type="InterPro" id="IPR020560">
    <property type="entry name" value="PRibGlycinamide_synth_C-dom"/>
</dbReference>
<accession>M9SG58</accession>
<dbReference type="SUPFAM" id="SSF52440">
    <property type="entry name" value="PreATP-grasp domain"/>
    <property type="match status" value="1"/>
</dbReference>
<dbReference type="InterPro" id="IPR020562">
    <property type="entry name" value="PRibGlycinamide_synth_N"/>
</dbReference>
<dbReference type="Pfam" id="PF02844">
    <property type="entry name" value="GARS_N"/>
    <property type="match status" value="1"/>
</dbReference>
<dbReference type="Pfam" id="PF01071">
    <property type="entry name" value="GARS_A"/>
    <property type="match status" value="1"/>
</dbReference>
<dbReference type="SMART" id="SM01210">
    <property type="entry name" value="GARS_C"/>
    <property type="match status" value="1"/>
</dbReference>
<evidence type="ECO:0000256" key="1">
    <source>
        <dbReference type="ARBA" id="ARBA00001936"/>
    </source>
</evidence>
<dbReference type="AlphaFoldDB" id="M9SG58"/>
<comment type="cofactor">
    <cofactor evidence="2">
        <name>Mg(2+)</name>
        <dbReference type="ChEBI" id="CHEBI:18420"/>
    </cofactor>
</comment>
<evidence type="ECO:0000256" key="13">
    <source>
        <dbReference type="PROSITE-ProRule" id="PRU00409"/>
    </source>
</evidence>
<dbReference type="KEGG" id="max:MMALV_16330"/>
<comment type="similarity">
    <text evidence="9 12">Belongs to the GARS family.</text>
</comment>
<evidence type="ECO:0000256" key="6">
    <source>
        <dbReference type="ARBA" id="ARBA00022741"/>
    </source>
</evidence>
<dbReference type="UniPathway" id="UPA00074">
    <property type="reaction ID" value="UER00125"/>
</dbReference>
<dbReference type="InterPro" id="IPR016185">
    <property type="entry name" value="PreATP-grasp_dom_sf"/>
</dbReference>
<dbReference type="InterPro" id="IPR020559">
    <property type="entry name" value="PRibGlycinamide_synth_CS"/>
</dbReference>
<dbReference type="Gene3D" id="3.40.50.20">
    <property type="match status" value="1"/>
</dbReference>
<evidence type="ECO:0000313" key="16">
    <source>
        <dbReference type="Proteomes" id="UP000012672"/>
    </source>
</evidence>
<dbReference type="InterPro" id="IPR013815">
    <property type="entry name" value="ATP_grasp_subdomain_1"/>
</dbReference>
<organism evidence="15 16">
    <name type="scientific">Methanomethylophilus alvi (strain Mx1201)</name>
    <dbReference type="NCBI Taxonomy" id="1236689"/>
    <lineage>
        <taxon>Archaea</taxon>
        <taxon>Methanobacteriati</taxon>
        <taxon>Thermoplasmatota</taxon>
        <taxon>Thermoplasmata</taxon>
        <taxon>Methanomassiliicoccales</taxon>
        <taxon>Methanomethylophilaceae</taxon>
        <taxon>Methanomethylophilus</taxon>
    </lineage>
</organism>
<evidence type="ECO:0000256" key="12">
    <source>
        <dbReference type="HAMAP-Rule" id="MF_00138"/>
    </source>
</evidence>
<gene>
    <name evidence="12" type="primary">purD</name>
    <name evidence="15" type="ORF">MMALV_16330</name>
</gene>
<evidence type="ECO:0000256" key="9">
    <source>
        <dbReference type="ARBA" id="ARBA00038345"/>
    </source>
</evidence>
<evidence type="ECO:0000259" key="14">
    <source>
        <dbReference type="PROSITE" id="PS50975"/>
    </source>
</evidence>
<protein>
    <recommendedName>
        <fullName evidence="4 12">Phosphoribosylamine--glycine ligase</fullName>
        <ecNumber evidence="4 12">6.3.4.13</ecNumber>
    </recommendedName>
    <alternativeName>
        <fullName evidence="12">GARS</fullName>
    </alternativeName>
    <alternativeName>
        <fullName evidence="10 12">Glycinamide ribonucleotide synthetase</fullName>
    </alternativeName>
    <alternativeName>
        <fullName evidence="11 12">Phosphoribosylglycinamide synthetase</fullName>
    </alternativeName>
</protein>